<proteinExistence type="predicted"/>
<name>A0ABW6BYJ7_9BACT</name>
<reference evidence="2" key="1">
    <citation type="journal article" date="2019" name="Int. J. Syst. Evol. Microbiol.">
        <title>The Global Catalogue of Microorganisms (GCM) 10K type strain sequencing project: providing services to taxonomists for standard genome sequencing and annotation.</title>
        <authorList>
            <consortium name="The Broad Institute Genomics Platform"/>
            <consortium name="The Broad Institute Genome Sequencing Center for Infectious Disease"/>
            <person name="Wu L."/>
            <person name="Ma J."/>
        </authorList>
    </citation>
    <scope>NUCLEOTIDE SEQUENCE [LARGE SCALE GENOMIC DNA]</scope>
    <source>
        <strain evidence="2">KCTC 23984</strain>
    </source>
</reference>
<keyword evidence="2" id="KW-1185">Reference proteome</keyword>
<dbReference type="RefSeq" id="WP_377489087.1">
    <property type="nucleotide sequence ID" value="NZ_JBHUOX010000020.1"/>
</dbReference>
<evidence type="ECO:0000313" key="1">
    <source>
        <dbReference type="EMBL" id="MFD3002864.1"/>
    </source>
</evidence>
<dbReference type="EMBL" id="JBHUOX010000020">
    <property type="protein sequence ID" value="MFD3002864.1"/>
    <property type="molecule type" value="Genomic_DNA"/>
</dbReference>
<evidence type="ECO:0000313" key="2">
    <source>
        <dbReference type="Proteomes" id="UP001597641"/>
    </source>
</evidence>
<sequence length="367" mass="39053">MPNQITGIYSCNDGGFYYARFVGNARGGQIFWFGEHSSGAFSNVMFGELNVFGDGNFNVENGRWWDVPKGSATGASSPTRPNSQLELQIENNEIRKSLDSGAGFGGARWQKIGAVPPRVGIKLSGFTGEGLTGVWLGNSGGAYYVRQVGSEVVWFGEACSPPGTPTSFANVFVGTLAGSNVTGSWADVPYGGSSSLNSGSLSFRVEGDRLIRTGGTGSNTSWIRSQISDSTIISALQVTITVASSTPGRNPDDIRQGSVEYGTIELTRGRTLPRVSLNEGRGLNPGQFDTTTIPLPPNTRLDELVSFTLEHDGAPRNVFDSYDNWDVGKVEIAIQTSASTCPGTIVTKSGQPFVRLTGENRSVKIPI</sequence>
<dbReference type="Proteomes" id="UP001597641">
    <property type="component" value="Unassembled WGS sequence"/>
</dbReference>
<gene>
    <name evidence="1" type="ORF">ACFS7Z_21025</name>
</gene>
<comment type="caution">
    <text evidence="1">The sequence shown here is derived from an EMBL/GenBank/DDBJ whole genome shotgun (WGS) entry which is preliminary data.</text>
</comment>
<protein>
    <submittedName>
        <fullName evidence="1">Uncharacterized protein</fullName>
    </submittedName>
</protein>
<organism evidence="1 2">
    <name type="scientific">Pontibacter toksunensis</name>
    <dbReference type="NCBI Taxonomy" id="1332631"/>
    <lineage>
        <taxon>Bacteria</taxon>
        <taxon>Pseudomonadati</taxon>
        <taxon>Bacteroidota</taxon>
        <taxon>Cytophagia</taxon>
        <taxon>Cytophagales</taxon>
        <taxon>Hymenobacteraceae</taxon>
        <taxon>Pontibacter</taxon>
    </lineage>
</organism>
<accession>A0ABW6BYJ7</accession>